<feature type="region of interest" description="Disordered" evidence="1">
    <location>
        <begin position="364"/>
        <end position="667"/>
    </location>
</feature>
<feature type="transmembrane region" description="Helical" evidence="2">
    <location>
        <begin position="234"/>
        <end position="255"/>
    </location>
</feature>
<keyword evidence="2" id="KW-0472">Membrane</keyword>
<protein>
    <submittedName>
        <fullName evidence="3">Uncharacterized protein</fullName>
    </submittedName>
</protein>
<gene>
    <name evidence="3" type="ORF">LXN57_40270</name>
</gene>
<proteinExistence type="predicted"/>
<dbReference type="Proteomes" id="UP001523216">
    <property type="component" value="Unassembled WGS sequence"/>
</dbReference>
<feature type="compositionally biased region" description="Polar residues" evidence="1">
    <location>
        <begin position="440"/>
        <end position="451"/>
    </location>
</feature>
<feature type="compositionally biased region" description="Low complexity" evidence="1">
    <location>
        <begin position="637"/>
        <end position="648"/>
    </location>
</feature>
<keyword evidence="2" id="KW-1133">Transmembrane helix</keyword>
<evidence type="ECO:0000313" key="3">
    <source>
        <dbReference type="EMBL" id="MCM4083803.1"/>
    </source>
</evidence>
<feature type="compositionally biased region" description="Low complexity" evidence="1">
    <location>
        <begin position="410"/>
        <end position="425"/>
    </location>
</feature>
<evidence type="ECO:0000256" key="1">
    <source>
        <dbReference type="SAM" id="MobiDB-lite"/>
    </source>
</evidence>
<name>A0ABT0YCL6_9ACTN</name>
<reference evidence="3 4" key="1">
    <citation type="submission" date="2022-06" db="EMBL/GenBank/DDBJ databases">
        <title>Actinoplanes abujensis sp. nov., isolated from Nigerian arid soil.</title>
        <authorList>
            <person name="Ding P."/>
        </authorList>
    </citation>
    <scope>NUCLEOTIDE SEQUENCE [LARGE SCALE GENOMIC DNA]</scope>
    <source>
        <strain evidence="4">TRM88002</strain>
    </source>
</reference>
<feature type="compositionally biased region" description="Polar residues" evidence="1">
    <location>
        <begin position="478"/>
        <end position="494"/>
    </location>
</feature>
<feature type="transmembrane region" description="Helical" evidence="2">
    <location>
        <begin position="195"/>
        <end position="228"/>
    </location>
</feature>
<comment type="caution">
    <text evidence="3">The sequence shown here is derived from an EMBL/GenBank/DDBJ whole genome shotgun (WGS) entry which is preliminary data.</text>
</comment>
<feature type="compositionally biased region" description="Gly residues" evidence="1">
    <location>
        <begin position="463"/>
        <end position="474"/>
    </location>
</feature>
<keyword evidence="4" id="KW-1185">Reference proteome</keyword>
<accession>A0ABT0YCL6</accession>
<feature type="compositionally biased region" description="Low complexity" evidence="1">
    <location>
        <begin position="540"/>
        <end position="600"/>
    </location>
</feature>
<feature type="compositionally biased region" description="Low complexity" evidence="1">
    <location>
        <begin position="381"/>
        <end position="393"/>
    </location>
</feature>
<sequence length="698" mass="68681">MSTDPTPGDPDQIDQLAREYEEIRDDAQTALRVLGRGGSLSRARGDSMTKLRDMLDSLPGKLQRTVNSFDTAAQAYRTYARILRDQQTRIDTAMDQAGSVASIARAPVPRAAATATVEERTAILRQANDVLEAQSQTLAARRLAEDARRLREAASARCNRELDDAAAQAIKPPPRRNFFQRIGDFFRNNPIARLIVDILIAVVAVVLPVVGLVLAAVSVVVTAVVQAANGNFELGTLLVGLVSLVPAAVLFGPVVKFAGKAAPQLAVTVRGSGKAFGELADNAKLIKGATTARTGAVTFARNTTKEFTQGVVEEVATVGLNKAANKDADGFNAASIFAGAAAGAAVNGGIDGFRKSFDAPDTDIKFERTDRPDAPVGAGGTAPEAAGSAPAPAGLGGGDTPATSGPTSDSSGAPGDTPAGAGAASPEPPSNAPSADPSSTTLTADPTSSTNAAQPASSATGAGSAGAGTPGSGVAGVQQGTNPLASSGVTQQSDAPAPGDPAVTSVPASPAASSSSGGAQATPGAGTARPAGQQPPPVLGSADGSPPAGSSSRDSASAAPAAAVPAGSAAAVPAGSAPAAPAGSAAAVPAGSAPATPADGGADGAPDDGELHIEKIVIEAESEASTSADEIRERAADAAQDALAAGAEEATKAAVEDGEDDDPGAALLGAAAKAGAVLAAGERFAGEGPQGFPRKSLR</sequence>
<keyword evidence="2" id="KW-0812">Transmembrane</keyword>
<evidence type="ECO:0000313" key="4">
    <source>
        <dbReference type="Proteomes" id="UP001523216"/>
    </source>
</evidence>
<feature type="compositionally biased region" description="Basic and acidic residues" evidence="1">
    <location>
        <begin position="364"/>
        <end position="373"/>
    </location>
</feature>
<feature type="compositionally biased region" description="Low complexity" evidence="1">
    <location>
        <begin position="452"/>
        <end position="462"/>
    </location>
</feature>
<organism evidence="3 4">
    <name type="scientific">Paractinoplanes hotanensis</name>
    <dbReference type="NCBI Taxonomy" id="2906497"/>
    <lineage>
        <taxon>Bacteria</taxon>
        <taxon>Bacillati</taxon>
        <taxon>Actinomycetota</taxon>
        <taxon>Actinomycetes</taxon>
        <taxon>Micromonosporales</taxon>
        <taxon>Micromonosporaceae</taxon>
        <taxon>Paractinoplanes</taxon>
    </lineage>
</organism>
<evidence type="ECO:0000256" key="2">
    <source>
        <dbReference type="SAM" id="Phobius"/>
    </source>
</evidence>
<feature type="compositionally biased region" description="Basic and acidic residues" evidence="1">
    <location>
        <begin position="609"/>
        <end position="618"/>
    </location>
</feature>
<dbReference type="RefSeq" id="WP_251803572.1">
    <property type="nucleotide sequence ID" value="NZ_JAMQOL010000066.1"/>
</dbReference>
<dbReference type="EMBL" id="JAMQOL010000066">
    <property type="protein sequence ID" value="MCM4083803.1"/>
    <property type="molecule type" value="Genomic_DNA"/>
</dbReference>
<feature type="compositionally biased region" description="Low complexity" evidence="1">
    <location>
        <begin position="501"/>
        <end position="532"/>
    </location>
</feature>